<evidence type="ECO:0000256" key="3">
    <source>
        <dbReference type="ARBA" id="ARBA00022723"/>
    </source>
</evidence>
<gene>
    <name evidence="10" type="ORF">C8J48_2503</name>
</gene>
<dbReference type="OrthoDB" id="56768at2"/>
<dbReference type="GO" id="GO:0032196">
    <property type="term" value="P:transposition"/>
    <property type="evidence" value="ECO:0007669"/>
    <property type="project" value="UniProtKB-KW"/>
</dbReference>
<accession>A0A2T4ZDB4</accession>
<evidence type="ECO:0000256" key="2">
    <source>
        <dbReference type="ARBA" id="ARBA00022578"/>
    </source>
</evidence>
<dbReference type="GO" id="GO:0046872">
    <property type="term" value="F:metal ion binding"/>
    <property type="evidence" value="ECO:0007669"/>
    <property type="project" value="UniProtKB-KW"/>
</dbReference>
<proteinExistence type="inferred from homology"/>
<protein>
    <submittedName>
        <fullName evidence="10">Putative transposase</fullName>
    </submittedName>
</protein>
<feature type="domain" description="Transposase putative helix-turn-helix" evidence="9">
    <location>
        <begin position="1"/>
        <end position="45"/>
    </location>
</feature>
<dbReference type="AlphaFoldDB" id="A0A2T4ZDB4"/>
<evidence type="ECO:0000259" key="9">
    <source>
        <dbReference type="Pfam" id="PF12323"/>
    </source>
</evidence>
<reference evidence="10 11" key="1">
    <citation type="submission" date="2018-04" db="EMBL/GenBank/DDBJ databases">
        <title>Genomic Encyclopedia of Archaeal and Bacterial Type Strains, Phase II (KMG-II): from individual species to whole genera.</title>
        <authorList>
            <person name="Goeker M."/>
        </authorList>
    </citation>
    <scope>NUCLEOTIDE SEQUENCE [LARGE SCALE GENOMIC DNA]</scope>
    <source>
        <strain evidence="10 11">DSM 45169</strain>
    </source>
</reference>
<keyword evidence="4" id="KW-0862">Zinc</keyword>
<dbReference type="Pfam" id="PF07282">
    <property type="entry name" value="Cas12f1-like_TNB"/>
    <property type="match status" value="1"/>
</dbReference>
<evidence type="ECO:0000256" key="6">
    <source>
        <dbReference type="ARBA" id="ARBA00023172"/>
    </source>
</evidence>
<dbReference type="InterPro" id="IPR010095">
    <property type="entry name" value="Cas12f1-like_TNB"/>
</dbReference>
<dbReference type="Pfam" id="PF12323">
    <property type="entry name" value="HTH_OrfB_IS605"/>
    <property type="match status" value="1"/>
</dbReference>
<dbReference type="GO" id="GO:0003677">
    <property type="term" value="F:DNA binding"/>
    <property type="evidence" value="ECO:0007669"/>
    <property type="project" value="UniProtKB-KW"/>
</dbReference>
<sequence>MLRAFKTELHPTPEQCSKIAQTIGVCRFLYNRFLAMNFERHQAGKPFMSGYDFDKYVNHELSKTLPWIKQTCGSKARKKAIMNAQNAFNRFFHGHSRRPRLKKKQRQETGAYFPKNNKGDLLVERHRIKIPTLGWTRLKEYGYIPTNAKVVSCTLTKKADRYYISVLVEVEETSIDVQPNGLGIGVDLGIKGFAFTSEGKTFRNINQSSTVKQCERRLKRAQRALSRKYEAKKRGEKPATEGGSNIRKNILRVQKLHQRLANKRKAYRAWVVSQLVKTKPASITIEHLNVRGMMRNRHLAKAIAAQGFYDFKQKLIQACQKRKIQLREVALFYPSSKLCSCCGAKKVTLSLSERIFHCDHCGYEGDRDVNAAMNLAQAREYAVLT</sequence>
<dbReference type="EMBL" id="PZZP01000001">
    <property type="protein sequence ID" value="PTM59866.1"/>
    <property type="molecule type" value="Genomic_DNA"/>
</dbReference>
<evidence type="ECO:0000313" key="11">
    <source>
        <dbReference type="Proteomes" id="UP000241639"/>
    </source>
</evidence>
<dbReference type="InterPro" id="IPR001959">
    <property type="entry name" value="Transposase"/>
</dbReference>
<dbReference type="RefSeq" id="WP_107727196.1">
    <property type="nucleotide sequence ID" value="NZ_PZZP01000001.1"/>
</dbReference>
<evidence type="ECO:0000256" key="5">
    <source>
        <dbReference type="ARBA" id="ARBA00023125"/>
    </source>
</evidence>
<evidence type="ECO:0000256" key="4">
    <source>
        <dbReference type="ARBA" id="ARBA00022833"/>
    </source>
</evidence>
<organism evidence="10 11">
    <name type="scientific">Desmospora activa DSM 45169</name>
    <dbReference type="NCBI Taxonomy" id="1121389"/>
    <lineage>
        <taxon>Bacteria</taxon>
        <taxon>Bacillati</taxon>
        <taxon>Bacillota</taxon>
        <taxon>Bacilli</taxon>
        <taxon>Bacillales</taxon>
        <taxon>Thermoactinomycetaceae</taxon>
        <taxon>Desmospora</taxon>
    </lineage>
</organism>
<comment type="similarity">
    <text evidence="1">In the C-terminal section; belongs to the transposase 35 family.</text>
</comment>
<dbReference type="GO" id="GO:0006310">
    <property type="term" value="P:DNA recombination"/>
    <property type="evidence" value="ECO:0007669"/>
    <property type="project" value="UniProtKB-KW"/>
</dbReference>
<feature type="domain" description="Probable transposase IS891/IS1136/IS1341" evidence="7">
    <location>
        <begin position="166"/>
        <end position="296"/>
    </location>
</feature>
<name>A0A2T4ZDB4_9BACL</name>
<keyword evidence="11" id="KW-1185">Reference proteome</keyword>
<evidence type="ECO:0000256" key="1">
    <source>
        <dbReference type="ARBA" id="ARBA00008761"/>
    </source>
</evidence>
<keyword evidence="3" id="KW-0479">Metal-binding</keyword>
<dbReference type="InterPro" id="IPR021027">
    <property type="entry name" value="Transposase_put_HTH"/>
</dbReference>
<dbReference type="NCBIfam" id="NF040570">
    <property type="entry name" value="guided_TnpB"/>
    <property type="match status" value="1"/>
</dbReference>
<evidence type="ECO:0000259" key="8">
    <source>
        <dbReference type="Pfam" id="PF07282"/>
    </source>
</evidence>
<dbReference type="Pfam" id="PF01385">
    <property type="entry name" value="OrfB_IS605"/>
    <property type="match status" value="1"/>
</dbReference>
<keyword evidence="2" id="KW-0815">Transposition</keyword>
<evidence type="ECO:0000259" key="7">
    <source>
        <dbReference type="Pfam" id="PF01385"/>
    </source>
</evidence>
<comment type="caution">
    <text evidence="10">The sequence shown here is derived from an EMBL/GenBank/DDBJ whole genome shotgun (WGS) entry which is preliminary data.</text>
</comment>
<feature type="domain" description="Cas12f1-like TNB" evidence="8">
    <location>
        <begin position="308"/>
        <end position="375"/>
    </location>
</feature>
<keyword evidence="6" id="KW-0233">DNA recombination</keyword>
<keyword evidence="5" id="KW-0238">DNA-binding</keyword>
<evidence type="ECO:0000313" key="10">
    <source>
        <dbReference type="EMBL" id="PTM59866.1"/>
    </source>
</evidence>
<dbReference type="Proteomes" id="UP000241639">
    <property type="component" value="Unassembled WGS sequence"/>
</dbReference>